<dbReference type="RefSeq" id="WP_307782624.1">
    <property type="nucleotide sequence ID" value="NZ_JAFBCM010000001.1"/>
</dbReference>
<keyword evidence="3 7" id="KW-1133">Transmembrane helix</keyword>
<dbReference type="PANTHER" id="PTHR37461:SF1">
    <property type="entry name" value="ANTI-SIGMA-K FACTOR RSKA"/>
    <property type="match status" value="1"/>
</dbReference>
<reference evidence="10" key="1">
    <citation type="journal article" date="2019" name="Int. J. Syst. Evol. Microbiol.">
        <title>The Global Catalogue of Microorganisms (GCM) 10K type strain sequencing project: providing services to taxonomists for standard genome sequencing and annotation.</title>
        <authorList>
            <consortium name="The Broad Institute Genomics Platform"/>
            <consortium name="The Broad Institute Genome Sequencing Center for Infectious Disease"/>
            <person name="Wu L."/>
            <person name="Ma J."/>
        </authorList>
    </citation>
    <scope>NUCLEOTIDE SEQUENCE [LARGE SCALE GENOMIC DNA]</scope>
    <source>
        <strain evidence="10">CGMCC 4.7241</strain>
    </source>
</reference>
<sequence length="226" mass="23508">MNDHLTPDDHRALRELLAALAQGQLTDAERTAVLAHLDSCPDCRAELAQLEATARSLRHADPDRVGGTPTPVPPPWLGDAIVTAIGDEARRRPRRRIVSVLAAAAAVVVIGGAGAAVGYTVAPKPPAIPLEAVAVADAAAGVTSTAGVVPHTWGMEIKLTATGFASGQRYRVVVQTADGKEALAGEFIGTGANEMHCNLNSSVLRQNAAGFRVLDQTDRAVLTSTF</sequence>
<feature type="transmembrane region" description="Helical" evidence="7">
    <location>
        <begin position="100"/>
        <end position="122"/>
    </location>
</feature>
<protein>
    <submittedName>
        <fullName evidence="9">Anti-sigma factor family protein</fullName>
    </submittedName>
</protein>
<comment type="subcellular location">
    <subcellularLocation>
        <location evidence="1">Membrane</location>
        <topology evidence="1">Single-pass membrane protein</topology>
    </subcellularLocation>
</comment>
<proteinExistence type="predicted"/>
<dbReference type="PANTHER" id="PTHR37461">
    <property type="entry name" value="ANTI-SIGMA-K FACTOR RSKA"/>
    <property type="match status" value="1"/>
</dbReference>
<evidence type="ECO:0000256" key="7">
    <source>
        <dbReference type="SAM" id="Phobius"/>
    </source>
</evidence>
<dbReference type="Proteomes" id="UP001595699">
    <property type="component" value="Unassembled WGS sequence"/>
</dbReference>
<dbReference type="Gene3D" id="1.10.10.1320">
    <property type="entry name" value="Anti-sigma factor, zinc-finger domain"/>
    <property type="match status" value="1"/>
</dbReference>
<dbReference type="EMBL" id="JBHRZH010000011">
    <property type="protein sequence ID" value="MFC3761935.1"/>
    <property type="molecule type" value="Genomic_DNA"/>
</dbReference>
<evidence type="ECO:0000313" key="9">
    <source>
        <dbReference type="EMBL" id="MFC3761935.1"/>
    </source>
</evidence>
<evidence type="ECO:0000313" key="10">
    <source>
        <dbReference type="Proteomes" id="UP001595699"/>
    </source>
</evidence>
<evidence type="ECO:0000256" key="5">
    <source>
        <dbReference type="ARBA" id="ARBA00023136"/>
    </source>
</evidence>
<evidence type="ECO:0000256" key="4">
    <source>
        <dbReference type="ARBA" id="ARBA00023015"/>
    </source>
</evidence>
<evidence type="ECO:0000256" key="3">
    <source>
        <dbReference type="ARBA" id="ARBA00022989"/>
    </source>
</evidence>
<evidence type="ECO:0000256" key="2">
    <source>
        <dbReference type="ARBA" id="ARBA00022692"/>
    </source>
</evidence>
<dbReference type="InterPro" id="IPR027383">
    <property type="entry name" value="Znf_put"/>
</dbReference>
<evidence type="ECO:0000256" key="6">
    <source>
        <dbReference type="ARBA" id="ARBA00023163"/>
    </source>
</evidence>
<feature type="domain" description="Putative zinc-finger" evidence="8">
    <location>
        <begin position="12"/>
        <end position="44"/>
    </location>
</feature>
<comment type="caution">
    <text evidence="9">The sequence shown here is derived from an EMBL/GenBank/DDBJ whole genome shotgun (WGS) entry which is preliminary data.</text>
</comment>
<dbReference type="Pfam" id="PF13490">
    <property type="entry name" value="zf-HC2"/>
    <property type="match status" value="1"/>
</dbReference>
<dbReference type="InterPro" id="IPR041916">
    <property type="entry name" value="Anti_sigma_zinc_sf"/>
</dbReference>
<accession>A0ABV7YD26</accession>
<keyword evidence="4" id="KW-0805">Transcription regulation</keyword>
<gene>
    <name evidence="9" type="ORF">ACFOUW_13925</name>
</gene>
<dbReference type="InterPro" id="IPR051474">
    <property type="entry name" value="Anti-sigma-K/W_factor"/>
</dbReference>
<keyword evidence="10" id="KW-1185">Reference proteome</keyword>
<name>A0ABV7YD26_9ACTN</name>
<keyword evidence="6" id="KW-0804">Transcription</keyword>
<keyword evidence="2 7" id="KW-0812">Transmembrane</keyword>
<keyword evidence="5 7" id="KW-0472">Membrane</keyword>
<evidence type="ECO:0000259" key="8">
    <source>
        <dbReference type="Pfam" id="PF13490"/>
    </source>
</evidence>
<organism evidence="9 10">
    <name type="scientific">Tenggerimyces flavus</name>
    <dbReference type="NCBI Taxonomy" id="1708749"/>
    <lineage>
        <taxon>Bacteria</taxon>
        <taxon>Bacillati</taxon>
        <taxon>Actinomycetota</taxon>
        <taxon>Actinomycetes</taxon>
        <taxon>Propionibacteriales</taxon>
        <taxon>Nocardioidaceae</taxon>
        <taxon>Tenggerimyces</taxon>
    </lineage>
</organism>
<evidence type="ECO:0000256" key="1">
    <source>
        <dbReference type="ARBA" id="ARBA00004167"/>
    </source>
</evidence>